<accession>A0ABT4UI14</accession>
<proteinExistence type="inferred from homology"/>
<comment type="similarity">
    <text evidence="1">Belongs to the glycosyltransferase 2 family. WaaE/KdtX subfamily.</text>
</comment>
<keyword evidence="4" id="KW-1185">Reference proteome</keyword>
<dbReference type="Pfam" id="PF00535">
    <property type="entry name" value="Glycos_transf_2"/>
    <property type="match status" value="1"/>
</dbReference>
<name>A0ABT4UI14_9BACT</name>
<dbReference type="RefSeq" id="WP_407030809.1">
    <property type="nucleotide sequence ID" value="NZ_JAQGEF010000006.1"/>
</dbReference>
<dbReference type="Proteomes" id="UP001210231">
    <property type="component" value="Unassembled WGS sequence"/>
</dbReference>
<feature type="domain" description="Glycosyltransferase 2-like" evidence="2">
    <location>
        <begin position="5"/>
        <end position="90"/>
    </location>
</feature>
<dbReference type="EMBL" id="JAQGEF010000006">
    <property type="protein sequence ID" value="MDA3614482.1"/>
    <property type="molecule type" value="Genomic_DNA"/>
</dbReference>
<dbReference type="PANTHER" id="PTHR43630:SF2">
    <property type="entry name" value="GLYCOSYLTRANSFERASE"/>
    <property type="match status" value="1"/>
</dbReference>
<dbReference type="CDD" id="cd00761">
    <property type="entry name" value="Glyco_tranf_GTA_type"/>
    <property type="match status" value="1"/>
</dbReference>
<evidence type="ECO:0000259" key="2">
    <source>
        <dbReference type="Pfam" id="PF00535"/>
    </source>
</evidence>
<comment type="caution">
    <text evidence="3">The sequence shown here is derived from an EMBL/GenBank/DDBJ whole genome shotgun (WGS) entry which is preliminary data.</text>
</comment>
<dbReference type="SUPFAM" id="SSF53448">
    <property type="entry name" value="Nucleotide-diphospho-sugar transferases"/>
    <property type="match status" value="1"/>
</dbReference>
<evidence type="ECO:0000256" key="1">
    <source>
        <dbReference type="ARBA" id="ARBA00038494"/>
    </source>
</evidence>
<reference evidence="3 4" key="1">
    <citation type="submission" date="2022-12" db="EMBL/GenBank/DDBJ databases">
        <title>Chitinophagaceae gen. sp. nov., a new member of the family Chitinophagaceae, isolated from soil in a chemical factory.</title>
        <authorList>
            <person name="Ke Z."/>
        </authorList>
    </citation>
    <scope>NUCLEOTIDE SEQUENCE [LARGE SCALE GENOMIC DNA]</scope>
    <source>
        <strain evidence="3 4">LY-5</strain>
    </source>
</reference>
<dbReference type="PANTHER" id="PTHR43630">
    <property type="entry name" value="POLY-BETA-1,6-N-ACETYL-D-GLUCOSAMINE SYNTHASE"/>
    <property type="match status" value="1"/>
</dbReference>
<sequence>MPLISFLIRNYNEVDALEKCIKSIRSQECESSIEIIVVDNESTDNSLEIAKQYNAKTFTIKRGEFTYGKALNLGFENCSGEYVFTISPHVKLLTKYFVKDFEHLLTDKKLGGIRFLNISSPNLVFNHVKYDILGPADMLNRKNYVDIWDKLLACSCCLINKEAWEKQRFNETIGGNEDKLWTIQTLNNDYNIVYNFPAYYIYHIEVPLLKSSSKYFAQMVTYHKINNLSLPKWYNFLINDFKIMLGHFKQGLRSFHTVRRARNNVFKTKHSL</sequence>
<protein>
    <submittedName>
        <fullName evidence="3">Glycosyltransferase family 2 protein</fullName>
    </submittedName>
</protein>
<gene>
    <name evidence="3" type="ORF">O3P16_06655</name>
</gene>
<evidence type="ECO:0000313" key="4">
    <source>
        <dbReference type="Proteomes" id="UP001210231"/>
    </source>
</evidence>
<organism evidence="3 4">
    <name type="scientific">Polluticaenibacter yanchengensis</name>
    <dbReference type="NCBI Taxonomy" id="3014562"/>
    <lineage>
        <taxon>Bacteria</taxon>
        <taxon>Pseudomonadati</taxon>
        <taxon>Bacteroidota</taxon>
        <taxon>Chitinophagia</taxon>
        <taxon>Chitinophagales</taxon>
        <taxon>Chitinophagaceae</taxon>
        <taxon>Polluticaenibacter</taxon>
    </lineage>
</organism>
<evidence type="ECO:0000313" key="3">
    <source>
        <dbReference type="EMBL" id="MDA3614482.1"/>
    </source>
</evidence>
<dbReference type="InterPro" id="IPR001173">
    <property type="entry name" value="Glyco_trans_2-like"/>
</dbReference>
<dbReference type="Gene3D" id="3.90.550.10">
    <property type="entry name" value="Spore Coat Polysaccharide Biosynthesis Protein SpsA, Chain A"/>
    <property type="match status" value="1"/>
</dbReference>
<dbReference type="InterPro" id="IPR029044">
    <property type="entry name" value="Nucleotide-diphossugar_trans"/>
</dbReference>